<reference evidence="11 12" key="1">
    <citation type="submission" date="2021-10" db="EMBL/GenBank/DDBJ databases">
        <authorList>
            <person name="Koch H."/>
        </authorList>
    </citation>
    <scope>NUCLEOTIDE SEQUENCE [LARGE SCALE GENOMIC DNA]</scope>
    <source>
        <strain evidence="11">6680</strain>
    </source>
</reference>
<feature type="transmembrane region" description="Helical" evidence="8">
    <location>
        <begin position="385"/>
        <end position="406"/>
    </location>
</feature>
<evidence type="ECO:0000259" key="10">
    <source>
        <dbReference type="Pfam" id="PF18583"/>
    </source>
</evidence>
<feature type="domain" description="Aminoarabinose transferase C-terminal" evidence="10">
    <location>
        <begin position="445"/>
        <end position="546"/>
    </location>
</feature>
<evidence type="ECO:0000256" key="6">
    <source>
        <dbReference type="ARBA" id="ARBA00022989"/>
    </source>
</evidence>
<feature type="transmembrane region" description="Helical" evidence="8">
    <location>
        <begin position="211"/>
        <end position="230"/>
    </location>
</feature>
<keyword evidence="5 8" id="KW-0812">Transmembrane</keyword>
<feature type="transmembrane region" description="Helical" evidence="8">
    <location>
        <begin position="138"/>
        <end position="154"/>
    </location>
</feature>
<proteinExistence type="predicted"/>
<dbReference type="Pfam" id="PF02366">
    <property type="entry name" value="PMT"/>
    <property type="match status" value="1"/>
</dbReference>
<dbReference type="EMBL" id="OU912926">
    <property type="protein sequence ID" value="CAG9933465.1"/>
    <property type="molecule type" value="Genomic_DNA"/>
</dbReference>
<evidence type="ECO:0000256" key="4">
    <source>
        <dbReference type="ARBA" id="ARBA00022679"/>
    </source>
</evidence>
<keyword evidence="6 8" id="KW-1133">Transmembrane helix</keyword>
<evidence type="ECO:0000256" key="8">
    <source>
        <dbReference type="SAM" id="Phobius"/>
    </source>
</evidence>
<protein>
    <submittedName>
        <fullName evidence="11">Polymyxin resistance protein ArnT, undecaprenyl phosphate-alpha-L-Ara4N transferase Melittin resistance protein PqaB</fullName>
    </submittedName>
</protein>
<feature type="transmembrane region" description="Helical" evidence="8">
    <location>
        <begin position="302"/>
        <end position="325"/>
    </location>
</feature>
<keyword evidence="2" id="KW-1003">Cell membrane</keyword>
<name>A0ABN8ASS2_9PROT</name>
<evidence type="ECO:0000259" key="9">
    <source>
        <dbReference type="Pfam" id="PF02366"/>
    </source>
</evidence>
<dbReference type="InterPro" id="IPR050297">
    <property type="entry name" value="LipidA_mod_glycosyltrf_83"/>
</dbReference>
<sequence>MAKMDAKRWWWLLLMVVVIWFGTLEYRKLIKPDEGRYAEIPREMVVSGDWVTPRLNNLKYFEKPPLQYWATATAYTLFGEHHWTSRLWPALTGFAGLLLVWFAGVRLFGREAGQYAALILGSSLLYAVIGHINTLDMGVTFFLTLGIVGLLLGQQAEADTRTRRNWLYCAWMALGLAVLSKGLIGLVLPAAALVIYSVLQRDLTPWKRLNLVTGLLLFLLVTAPWFILVMKANPEFFERFFIYEHYTRFSTKDLGRYQPWYYFIPILLAGMLPWTILMFDTLLRAWKNTTYIGTAFNSERFLMIWVVFIYVFFSVSGSKLPSYLLPMFPALALLMGKRLAEIRERVLLWQLVPVLLVPVVTLGFAPFTAQLTETPLKIEMYSNYAVWAAVAALVYLFGLISGMILLVRRKKSLAVLVVALSTLIGAQIVLSGHNTVARWRSAYHIAESIRPYVKPDIPLYSVGTYEQTLPFYLKRTFTLVDYQNEMAFGIMQEPQRWIPDTVSFAKIWDKQPAALAIMPVQLYPQLQQQGLAMKIIFEDTQYIVVIKP</sequence>
<accession>A0ABN8ASS2</accession>
<feature type="transmembrane region" description="Helical" evidence="8">
    <location>
        <begin position="115"/>
        <end position="132"/>
    </location>
</feature>
<dbReference type="InterPro" id="IPR040845">
    <property type="entry name" value="Arnt_C"/>
</dbReference>
<feature type="transmembrane region" description="Helical" evidence="8">
    <location>
        <begin position="9"/>
        <end position="26"/>
    </location>
</feature>
<keyword evidence="12" id="KW-1185">Reference proteome</keyword>
<evidence type="ECO:0000256" key="1">
    <source>
        <dbReference type="ARBA" id="ARBA00004651"/>
    </source>
</evidence>
<evidence type="ECO:0000256" key="5">
    <source>
        <dbReference type="ARBA" id="ARBA00022692"/>
    </source>
</evidence>
<dbReference type="PANTHER" id="PTHR33908">
    <property type="entry name" value="MANNOSYLTRANSFERASE YKCB-RELATED"/>
    <property type="match status" value="1"/>
</dbReference>
<dbReference type="InterPro" id="IPR003342">
    <property type="entry name" value="ArnT-like_N"/>
</dbReference>
<keyword evidence="3" id="KW-0328">Glycosyltransferase</keyword>
<dbReference type="Proteomes" id="UP000839052">
    <property type="component" value="Chromosome"/>
</dbReference>
<feature type="transmembrane region" description="Helical" evidence="8">
    <location>
        <begin position="413"/>
        <end position="430"/>
    </location>
</feature>
<evidence type="ECO:0000313" key="12">
    <source>
        <dbReference type="Proteomes" id="UP000839052"/>
    </source>
</evidence>
<keyword evidence="4 11" id="KW-0808">Transferase</keyword>
<dbReference type="Pfam" id="PF18583">
    <property type="entry name" value="Arnt_C"/>
    <property type="match status" value="1"/>
</dbReference>
<feature type="transmembrane region" description="Helical" evidence="8">
    <location>
        <begin position="260"/>
        <end position="282"/>
    </location>
</feature>
<comment type="subcellular location">
    <subcellularLocation>
        <location evidence="1">Cell membrane</location>
        <topology evidence="1">Multi-pass membrane protein</topology>
    </subcellularLocation>
</comment>
<evidence type="ECO:0000256" key="7">
    <source>
        <dbReference type="ARBA" id="ARBA00023136"/>
    </source>
</evidence>
<evidence type="ECO:0000256" key="2">
    <source>
        <dbReference type="ARBA" id="ARBA00022475"/>
    </source>
</evidence>
<evidence type="ECO:0000256" key="3">
    <source>
        <dbReference type="ARBA" id="ARBA00022676"/>
    </source>
</evidence>
<organism evidence="11 12">
    <name type="scientific">Candidatus Nitrotoga arctica</name>
    <dbReference type="NCBI Taxonomy" id="453162"/>
    <lineage>
        <taxon>Bacteria</taxon>
        <taxon>Pseudomonadati</taxon>
        <taxon>Pseudomonadota</taxon>
        <taxon>Betaproteobacteria</taxon>
        <taxon>Nitrosomonadales</taxon>
        <taxon>Gallionellaceae</taxon>
        <taxon>Candidatus Nitrotoga</taxon>
    </lineage>
</organism>
<feature type="transmembrane region" description="Helical" evidence="8">
    <location>
        <begin position="87"/>
        <end position="108"/>
    </location>
</feature>
<feature type="domain" description="ArnT-like N-terminal" evidence="9">
    <location>
        <begin position="12"/>
        <end position="229"/>
    </location>
</feature>
<evidence type="ECO:0000313" key="11">
    <source>
        <dbReference type="EMBL" id="CAG9933465.1"/>
    </source>
</evidence>
<keyword evidence="7 8" id="KW-0472">Membrane</keyword>
<dbReference type="RefSeq" id="WP_239797240.1">
    <property type="nucleotide sequence ID" value="NZ_OU912926.1"/>
</dbReference>
<feature type="transmembrane region" description="Helical" evidence="8">
    <location>
        <begin position="346"/>
        <end position="365"/>
    </location>
</feature>
<feature type="transmembrane region" description="Helical" evidence="8">
    <location>
        <begin position="166"/>
        <end position="199"/>
    </location>
</feature>
<gene>
    <name evidence="11" type="ORF">NTG6680_2216</name>
</gene>
<dbReference type="PANTHER" id="PTHR33908:SF3">
    <property type="entry name" value="UNDECAPRENYL PHOSPHATE-ALPHA-4-AMINO-4-DEOXY-L-ARABINOSE ARABINOSYL TRANSFERASE"/>
    <property type="match status" value="1"/>
</dbReference>
<dbReference type="GO" id="GO:0016740">
    <property type="term" value="F:transferase activity"/>
    <property type="evidence" value="ECO:0007669"/>
    <property type="project" value="UniProtKB-KW"/>
</dbReference>